<reference evidence="8 9" key="1">
    <citation type="journal article" date="2022" name="Syst. Appl. Microbiol.">
        <title>Rhodopirellula aestuarii sp. nov., a novel member of the genus Rhodopirellula isolated from brackish sediments collected in the Tagus River estuary, Portugal.</title>
        <authorList>
            <person name="Vitorino I.R."/>
            <person name="Klimek D."/>
            <person name="Calusinska M."/>
            <person name="Lobo-da-Cunha A."/>
            <person name="Vasconcelos V."/>
            <person name="Lage O.M."/>
        </authorList>
    </citation>
    <scope>NUCLEOTIDE SEQUENCE [LARGE SCALE GENOMIC DNA]</scope>
    <source>
        <strain evidence="8 9">ICT_H3.1</strain>
    </source>
</reference>
<feature type="transmembrane region" description="Helical" evidence="7">
    <location>
        <begin position="77"/>
        <end position="96"/>
    </location>
</feature>
<feature type="region of interest" description="Disordered" evidence="6">
    <location>
        <begin position="1"/>
        <end position="67"/>
    </location>
</feature>
<feature type="transmembrane region" description="Helical" evidence="7">
    <location>
        <begin position="549"/>
        <end position="571"/>
    </location>
</feature>
<evidence type="ECO:0000256" key="2">
    <source>
        <dbReference type="ARBA" id="ARBA00022448"/>
    </source>
</evidence>
<comment type="subcellular location">
    <subcellularLocation>
        <location evidence="1">Membrane</location>
        <topology evidence="1">Multi-pass membrane protein</topology>
    </subcellularLocation>
</comment>
<dbReference type="PANTHER" id="PTHR42948">
    <property type="entry name" value="TRANSPORTER"/>
    <property type="match status" value="1"/>
</dbReference>
<feature type="compositionally biased region" description="Polar residues" evidence="6">
    <location>
        <begin position="23"/>
        <end position="37"/>
    </location>
</feature>
<dbReference type="CDD" id="cd10333">
    <property type="entry name" value="LeuT-like_sbd"/>
    <property type="match status" value="1"/>
</dbReference>
<evidence type="ECO:0000256" key="3">
    <source>
        <dbReference type="ARBA" id="ARBA00022692"/>
    </source>
</evidence>
<feature type="transmembrane region" description="Helical" evidence="7">
    <location>
        <begin position="161"/>
        <end position="185"/>
    </location>
</feature>
<feature type="transmembrane region" description="Helical" evidence="7">
    <location>
        <begin position="458"/>
        <end position="483"/>
    </location>
</feature>
<feature type="transmembrane region" description="Helical" evidence="7">
    <location>
        <begin position="224"/>
        <end position="243"/>
    </location>
</feature>
<keyword evidence="2" id="KW-0813">Transport</keyword>
<dbReference type="PROSITE" id="PS50267">
    <property type="entry name" value="NA_NEUROTRAN_SYMP_3"/>
    <property type="match status" value="1"/>
</dbReference>
<keyword evidence="3 7" id="KW-0812">Transmembrane</keyword>
<name>A0ABT0U931_9BACT</name>
<dbReference type="EMBL" id="JAMQBK010000060">
    <property type="protein sequence ID" value="MCM2373322.1"/>
    <property type="molecule type" value="Genomic_DNA"/>
</dbReference>
<feature type="transmembrane region" description="Helical" evidence="7">
    <location>
        <begin position="504"/>
        <end position="525"/>
    </location>
</feature>
<dbReference type="InterPro" id="IPR000175">
    <property type="entry name" value="Na/ntran_symport"/>
</dbReference>
<feature type="transmembrane region" description="Helical" evidence="7">
    <location>
        <begin position="429"/>
        <end position="446"/>
    </location>
</feature>
<dbReference type="Pfam" id="PF00209">
    <property type="entry name" value="SNF"/>
    <property type="match status" value="2"/>
</dbReference>
<gene>
    <name evidence="8" type="ORF">NB063_22135</name>
</gene>
<feature type="transmembrane region" description="Helical" evidence="7">
    <location>
        <begin position="392"/>
        <end position="417"/>
    </location>
</feature>
<evidence type="ECO:0000313" key="8">
    <source>
        <dbReference type="EMBL" id="MCM2373322.1"/>
    </source>
</evidence>
<protein>
    <submittedName>
        <fullName evidence="8">Sodium-dependent transporter</fullName>
    </submittedName>
</protein>
<dbReference type="Proteomes" id="UP001202961">
    <property type="component" value="Unassembled WGS sequence"/>
</dbReference>
<evidence type="ECO:0000313" key="9">
    <source>
        <dbReference type="Proteomes" id="UP001202961"/>
    </source>
</evidence>
<keyword evidence="4 7" id="KW-1133">Transmembrane helix</keyword>
<dbReference type="InterPro" id="IPR037272">
    <property type="entry name" value="SNS_sf"/>
</dbReference>
<feature type="transmembrane region" description="Helical" evidence="7">
    <location>
        <begin position="345"/>
        <end position="372"/>
    </location>
</feature>
<dbReference type="SUPFAM" id="SSF161070">
    <property type="entry name" value="SNF-like"/>
    <property type="match status" value="1"/>
</dbReference>
<feature type="transmembrane region" description="Helical" evidence="7">
    <location>
        <begin position="250"/>
        <end position="271"/>
    </location>
</feature>
<dbReference type="NCBIfam" id="NF037979">
    <property type="entry name" value="Na_transp"/>
    <property type="match status" value="1"/>
</dbReference>
<dbReference type="PANTHER" id="PTHR42948:SF1">
    <property type="entry name" value="TRANSPORTER"/>
    <property type="match status" value="1"/>
</dbReference>
<keyword evidence="9" id="KW-1185">Reference proteome</keyword>
<accession>A0ABT0U931</accession>
<comment type="caution">
    <text evidence="8">The sequence shown here is derived from an EMBL/GenBank/DDBJ whole genome shotgun (WGS) entry which is preliminary data.</text>
</comment>
<evidence type="ECO:0000256" key="7">
    <source>
        <dbReference type="SAM" id="Phobius"/>
    </source>
</evidence>
<organism evidence="8 9">
    <name type="scientific">Aporhodopirellula aestuarii</name>
    <dbReference type="NCBI Taxonomy" id="2950107"/>
    <lineage>
        <taxon>Bacteria</taxon>
        <taxon>Pseudomonadati</taxon>
        <taxon>Planctomycetota</taxon>
        <taxon>Planctomycetia</taxon>
        <taxon>Pirellulales</taxon>
        <taxon>Pirellulaceae</taxon>
        <taxon>Aporhodopirellula</taxon>
    </lineage>
</organism>
<sequence length="599" mass="65224">MEFFLCDRLGTVDEKRPNPYNEGASTIDTADQGNEMNESPDASPPHKPAADKPTDPPTGDSMPAEDYVSKEQWGSRIGVVLAVAGSAVGLGNFLRFPGQAAQNGGGAFLLPYFISLLVLGIPLCWAEWTMGRFSGVRGFHSAPGVFSVACRTPKARYLSVFALLIPLVIYMYYIVIEAWCLSYAWNYFTGDLMLGEDSDAYTAYFDNTVGMNTDGHVFGKGSSMLGFILITFAVNFVLIYRGVSAGIETFCKFAIPLMVVCALCVLVRVLTLPSEQVSAGLGFMWNPKPEALTDPKTWLAASGQIFFSLSVGFGVIINYSSYLGKKDDVVLSGLTACSMNEFFEVCLGGLITLPAAFIFLGASVASFGTFGLGFNALPNVFAQMPAGQLFGFLWFFMLFLAAITSSLSMLQPVIAFFEEGFALERHVSSTFLGMIALAGTFFVVYFSKGLKALDTLDFWVGTFLIFVLAMIQAVIYGWVFGIVRGEREAHVGAHLRIPHFVQLILKYVVPVYLGAIFVAFCYQNVLGSTDAETGEYKPGYLDNIMSDSVVMMSVLFIIGVTAMLLVLIHIAGNNWIRDGKFAFLEEHDTGSTTDSGEEL</sequence>
<keyword evidence="5 7" id="KW-0472">Membrane</keyword>
<evidence type="ECO:0000256" key="5">
    <source>
        <dbReference type="ARBA" id="ARBA00023136"/>
    </source>
</evidence>
<feature type="transmembrane region" description="Helical" evidence="7">
    <location>
        <begin position="305"/>
        <end position="324"/>
    </location>
</feature>
<dbReference type="PRINTS" id="PR00176">
    <property type="entry name" value="NANEUSMPORT"/>
</dbReference>
<evidence type="ECO:0000256" key="6">
    <source>
        <dbReference type="SAM" id="MobiDB-lite"/>
    </source>
</evidence>
<evidence type="ECO:0000256" key="4">
    <source>
        <dbReference type="ARBA" id="ARBA00022989"/>
    </source>
</evidence>
<evidence type="ECO:0000256" key="1">
    <source>
        <dbReference type="ARBA" id="ARBA00004141"/>
    </source>
</evidence>
<dbReference type="RefSeq" id="WP_250931058.1">
    <property type="nucleotide sequence ID" value="NZ_JAMQBK010000060.1"/>
</dbReference>
<proteinExistence type="predicted"/>
<feature type="transmembrane region" description="Helical" evidence="7">
    <location>
        <begin position="108"/>
        <end position="128"/>
    </location>
</feature>